<dbReference type="Gene3D" id="3.40.50.300">
    <property type="entry name" value="P-loop containing nucleotide triphosphate hydrolases"/>
    <property type="match status" value="1"/>
</dbReference>
<evidence type="ECO:0000256" key="4">
    <source>
        <dbReference type="ARBA" id="ARBA00022840"/>
    </source>
</evidence>
<feature type="domain" description="ABC transporter" evidence="8">
    <location>
        <begin position="352"/>
        <end position="588"/>
    </location>
</feature>
<dbReference type="CDD" id="cd18576">
    <property type="entry name" value="ABC_6TM_bac_exporter_ABCB8_10_like"/>
    <property type="match status" value="1"/>
</dbReference>
<feature type="transmembrane region" description="Helical" evidence="7">
    <location>
        <begin position="177"/>
        <end position="197"/>
    </location>
</feature>
<feature type="transmembrane region" description="Helical" evidence="7">
    <location>
        <begin position="74"/>
        <end position="92"/>
    </location>
</feature>
<proteinExistence type="predicted"/>
<evidence type="ECO:0000256" key="1">
    <source>
        <dbReference type="ARBA" id="ARBA00004651"/>
    </source>
</evidence>
<keyword evidence="2 7" id="KW-0812">Transmembrane</keyword>
<dbReference type="RefSeq" id="WP_151106067.1">
    <property type="nucleotide sequence ID" value="NZ_WAEM01000001.1"/>
</dbReference>
<dbReference type="InterPro" id="IPR027417">
    <property type="entry name" value="P-loop_NTPase"/>
</dbReference>
<evidence type="ECO:0000256" key="7">
    <source>
        <dbReference type="SAM" id="Phobius"/>
    </source>
</evidence>
<dbReference type="InterPro" id="IPR039421">
    <property type="entry name" value="Type_1_exporter"/>
</dbReference>
<feature type="domain" description="ABC transmembrane type-1" evidence="9">
    <location>
        <begin position="38"/>
        <end position="318"/>
    </location>
</feature>
<feature type="transmembrane region" description="Helical" evidence="7">
    <location>
        <begin position="257"/>
        <end position="280"/>
    </location>
</feature>
<dbReference type="Proteomes" id="UP000490922">
    <property type="component" value="Unassembled WGS sequence"/>
</dbReference>
<dbReference type="Gene3D" id="1.20.1560.10">
    <property type="entry name" value="ABC transporter type 1, transmembrane domain"/>
    <property type="match status" value="1"/>
</dbReference>
<dbReference type="Pfam" id="PF00005">
    <property type="entry name" value="ABC_tran"/>
    <property type="match status" value="1"/>
</dbReference>
<accession>A0A7J5AJU1</accession>
<dbReference type="InterPro" id="IPR003593">
    <property type="entry name" value="AAA+_ATPase"/>
</dbReference>
<dbReference type="PROSITE" id="PS50893">
    <property type="entry name" value="ABC_TRANSPORTER_2"/>
    <property type="match status" value="1"/>
</dbReference>
<dbReference type="AlphaFoldDB" id="A0A7J5AJU1"/>
<reference evidence="10 11" key="1">
    <citation type="submission" date="2019-09" db="EMBL/GenBank/DDBJ databases">
        <title>Flavobacterium sp. nov., isolated from glacier ice.</title>
        <authorList>
            <person name="Liu Q."/>
        </authorList>
    </citation>
    <scope>NUCLEOTIDE SEQUENCE [LARGE SCALE GENOMIC DNA]</scope>
    <source>
        <strain evidence="10 11">NBRC 112527</strain>
    </source>
</reference>
<evidence type="ECO:0000259" key="8">
    <source>
        <dbReference type="PROSITE" id="PS50893"/>
    </source>
</evidence>
<evidence type="ECO:0000256" key="3">
    <source>
        <dbReference type="ARBA" id="ARBA00022741"/>
    </source>
</evidence>
<dbReference type="GO" id="GO:0005886">
    <property type="term" value="C:plasma membrane"/>
    <property type="evidence" value="ECO:0007669"/>
    <property type="project" value="UniProtKB-SubCell"/>
</dbReference>
<dbReference type="PROSITE" id="PS00211">
    <property type="entry name" value="ABC_TRANSPORTER_1"/>
    <property type="match status" value="1"/>
</dbReference>
<dbReference type="CDD" id="cd03249">
    <property type="entry name" value="ABC_MTABC3_MDL1_MDL2"/>
    <property type="match status" value="1"/>
</dbReference>
<gene>
    <name evidence="10" type="ORF">F6464_01965</name>
</gene>
<dbReference type="PANTHER" id="PTHR43394:SF1">
    <property type="entry name" value="ATP-BINDING CASSETTE SUB-FAMILY B MEMBER 10, MITOCHONDRIAL"/>
    <property type="match status" value="1"/>
</dbReference>
<protein>
    <submittedName>
        <fullName evidence="10">ATP-binding cassette domain-containing protein</fullName>
    </submittedName>
</protein>
<dbReference type="InterPro" id="IPR017871">
    <property type="entry name" value="ABC_transporter-like_CS"/>
</dbReference>
<dbReference type="PANTHER" id="PTHR43394">
    <property type="entry name" value="ATP-DEPENDENT PERMEASE MDL1, MITOCHONDRIAL"/>
    <property type="match status" value="1"/>
</dbReference>
<dbReference type="OrthoDB" id="9780296at2"/>
<dbReference type="GO" id="GO:0016887">
    <property type="term" value="F:ATP hydrolysis activity"/>
    <property type="evidence" value="ECO:0007669"/>
    <property type="project" value="InterPro"/>
</dbReference>
<sequence>MARFKENDLPKSKITATSLQKATLIFQYAGNHRWKFYLGLVFLLLTSVTALAFPKFMGMLVDCVNKKDGHQANLIALGLGLVLLLQSVFSFFRLSLFVNFTENTLANVRLALYTNLVKLPMSFFSQKRVGELNSRISNDISQIQDTLTTTIAEFLRQFILIIGSFAMLASINIKLTIMMVSVVPLVGVAAVIFGRFIRKYSKKVQDEVADSQVIVEETMQGISIVKAFANEWYEIGRYKDKIKDVVKIAIKGGLFRGYFASFIIVCLFGTIVAVVWYGVVLSIAGEITVGELFTFILYSSYVGASSGGIAELYAQMQKAIGATERVFELLEETPEKINSSPLAVAQKIKGNVTFKNVKFSYPSRKEIQVLKDVSFTANFGQKIAIVGPSGVGKSTIASLLLRFYDIEGGAIEIDGKSLYDFDLETLRGNMSIVPQDVILFGGTIKENIAYGKPYATEEEIFIAAKQANALNFIEGFPEQFETIVGERGIKLSGGQRQRIAIARALLKNPSILILDEATSSLDSESEKLVQEALEILMEGRTSIIIAHRLSTIRSADQILVLDNGIITEQGTHQELIALENGMYKNLSNLQFSNS</sequence>
<dbReference type="SUPFAM" id="SSF90123">
    <property type="entry name" value="ABC transporter transmembrane region"/>
    <property type="match status" value="1"/>
</dbReference>
<feature type="transmembrane region" description="Helical" evidence="7">
    <location>
        <begin position="154"/>
        <end position="171"/>
    </location>
</feature>
<dbReference type="EMBL" id="WAEM01000001">
    <property type="protein sequence ID" value="KAB1157874.1"/>
    <property type="molecule type" value="Genomic_DNA"/>
</dbReference>
<evidence type="ECO:0000256" key="6">
    <source>
        <dbReference type="ARBA" id="ARBA00023136"/>
    </source>
</evidence>
<evidence type="ECO:0000313" key="10">
    <source>
        <dbReference type="EMBL" id="KAB1157874.1"/>
    </source>
</evidence>
<dbReference type="PROSITE" id="PS50929">
    <property type="entry name" value="ABC_TM1F"/>
    <property type="match status" value="1"/>
</dbReference>
<dbReference type="SUPFAM" id="SSF52540">
    <property type="entry name" value="P-loop containing nucleoside triphosphate hydrolases"/>
    <property type="match status" value="1"/>
</dbReference>
<comment type="caution">
    <text evidence="10">The sequence shown here is derived from an EMBL/GenBank/DDBJ whole genome shotgun (WGS) entry which is preliminary data.</text>
</comment>
<evidence type="ECO:0000256" key="2">
    <source>
        <dbReference type="ARBA" id="ARBA00022692"/>
    </source>
</evidence>
<feature type="transmembrane region" description="Helical" evidence="7">
    <location>
        <begin position="36"/>
        <end position="54"/>
    </location>
</feature>
<name>A0A7J5AJU1_9FLAO</name>
<keyword evidence="5 7" id="KW-1133">Transmembrane helix</keyword>
<dbReference type="GO" id="GO:0090374">
    <property type="term" value="P:oligopeptide export from mitochondrion"/>
    <property type="evidence" value="ECO:0007669"/>
    <property type="project" value="TreeGrafter"/>
</dbReference>
<dbReference type="Pfam" id="PF00664">
    <property type="entry name" value="ABC_membrane"/>
    <property type="match status" value="1"/>
</dbReference>
<organism evidence="10 11">
    <name type="scientific">Flavobacterium luteum</name>
    <dbReference type="NCBI Taxonomy" id="2026654"/>
    <lineage>
        <taxon>Bacteria</taxon>
        <taxon>Pseudomonadati</taxon>
        <taxon>Bacteroidota</taxon>
        <taxon>Flavobacteriia</taxon>
        <taxon>Flavobacteriales</taxon>
        <taxon>Flavobacteriaceae</taxon>
        <taxon>Flavobacterium</taxon>
    </lineage>
</organism>
<evidence type="ECO:0000259" key="9">
    <source>
        <dbReference type="PROSITE" id="PS50929"/>
    </source>
</evidence>
<evidence type="ECO:0000313" key="11">
    <source>
        <dbReference type="Proteomes" id="UP000490922"/>
    </source>
</evidence>
<keyword evidence="11" id="KW-1185">Reference proteome</keyword>
<dbReference type="GO" id="GO:0005524">
    <property type="term" value="F:ATP binding"/>
    <property type="evidence" value="ECO:0007669"/>
    <property type="project" value="UniProtKB-KW"/>
</dbReference>
<dbReference type="InterPro" id="IPR003439">
    <property type="entry name" value="ABC_transporter-like_ATP-bd"/>
</dbReference>
<dbReference type="GO" id="GO:0015421">
    <property type="term" value="F:ABC-type oligopeptide transporter activity"/>
    <property type="evidence" value="ECO:0007669"/>
    <property type="project" value="TreeGrafter"/>
</dbReference>
<comment type="subcellular location">
    <subcellularLocation>
        <location evidence="1">Cell membrane</location>
        <topology evidence="1">Multi-pass membrane protein</topology>
    </subcellularLocation>
</comment>
<keyword evidence="4 10" id="KW-0067">ATP-binding</keyword>
<dbReference type="FunFam" id="3.40.50.300:FF:000218">
    <property type="entry name" value="Multidrug ABC transporter ATP-binding protein"/>
    <property type="match status" value="1"/>
</dbReference>
<dbReference type="InterPro" id="IPR036640">
    <property type="entry name" value="ABC1_TM_sf"/>
</dbReference>
<dbReference type="InterPro" id="IPR011527">
    <property type="entry name" value="ABC1_TM_dom"/>
</dbReference>
<keyword evidence="6 7" id="KW-0472">Membrane</keyword>
<keyword evidence="3" id="KW-0547">Nucleotide-binding</keyword>
<evidence type="ECO:0000256" key="5">
    <source>
        <dbReference type="ARBA" id="ARBA00022989"/>
    </source>
</evidence>
<dbReference type="SMART" id="SM00382">
    <property type="entry name" value="AAA"/>
    <property type="match status" value="1"/>
</dbReference>